<gene>
    <name evidence="1" type="ORF">JM658_01260</name>
</gene>
<dbReference type="Proteomes" id="UP000829517">
    <property type="component" value="Unassembled WGS sequence"/>
</dbReference>
<name>A0ABS9IZ40_9FLAO</name>
<dbReference type="RefSeq" id="WP_236957413.1">
    <property type="nucleotide sequence ID" value="NZ_JAETXX010000001.1"/>
</dbReference>
<reference evidence="1 2" key="1">
    <citation type="submission" date="2021-01" db="EMBL/GenBank/DDBJ databases">
        <title>Genome sequencing of Joostella atrarenae M1-2 (= KCTC 23194).</title>
        <authorList>
            <person name="Zakaria M.R."/>
            <person name="Lam M.Q."/>
            <person name="Chong C.S."/>
        </authorList>
    </citation>
    <scope>NUCLEOTIDE SEQUENCE [LARGE SCALE GENOMIC DNA]</scope>
    <source>
        <strain evidence="1 2">M1-2</strain>
    </source>
</reference>
<dbReference type="PROSITE" id="PS51257">
    <property type="entry name" value="PROKAR_LIPOPROTEIN"/>
    <property type="match status" value="1"/>
</dbReference>
<dbReference type="SUPFAM" id="SSF75011">
    <property type="entry name" value="3-carboxy-cis,cis-mucoante lactonizing enzyme"/>
    <property type="match status" value="1"/>
</dbReference>
<evidence type="ECO:0000313" key="2">
    <source>
        <dbReference type="Proteomes" id="UP000829517"/>
    </source>
</evidence>
<dbReference type="InterPro" id="IPR013211">
    <property type="entry name" value="LVIVD"/>
</dbReference>
<evidence type="ECO:0008006" key="3">
    <source>
        <dbReference type="Google" id="ProtNLM"/>
    </source>
</evidence>
<dbReference type="EMBL" id="JAETXX010000001">
    <property type="protein sequence ID" value="MCF8713442.1"/>
    <property type="molecule type" value="Genomic_DNA"/>
</dbReference>
<organism evidence="1 2">
    <name type="scientific">Joostella atrarenae</name>
    <dbReference type="NCBI Taxonomy" id="679257"/>
    <lineage>
        <taxon>Bacteria</taxon>
        <taxon>Pseudomonadati</taxon>
        <taxon>Bacteroidota</taxon>
        <taxon>Flavobacteriia</taxon>
        <taxon>Flavobacteriales</taxon>
        <taxon>Flavobacteriaceae</taxon>
        <taxon>Joostella</taxon>
    </lineage>
</organism>
<keyword evidence="2" id="KW-1185">Reference proteome</keyword>
<dbReference type="Pfam" id="PF08309">
    <property type="entry name" value="LVIVD"/>
    <property type="match status" value="2"/>
</dbReference>
<proteinExistence type="predicted"/>
<dbReference type="Gene3D" id="2.130.10.10">
    <property type="entry name" value="YVTN repeat-like/Quinoprotein amine dehydrogenase"/>
    <property type="match status" value="1"/>
</dbReference>
<protein>
    <recommendedName>
        <fullName evidence="3">LVIVD repeat-containing protein</fullName>
    </recommendedName>
</protein>
<evidence type="ECO:0000313" key="1">
    <source>
        <dbReference type="EMBL" id="MCF8713442.1"/>
    </source>
</evidence>
<comment type="caution">
    <text evidence="1">The sequence shown here is derived from an EMBL/GenBank/DDBJ whole genome shotgun (WGS) entry which is preliminary data.</text>
</comment>
<sequence length="560" mass="59585">MKKIARIIVLIFTVSFIGCQSDDDSSNIQEPEQTNVILNSDNLTNRVNFEHAGVVRVKGAPLENPEETAGKRSNILAAKDMEANDLPLVEVAEVSAPVYNGTVLRATHVEINGNYAYVSYNVEGDAYMGAIDVIDISNPLTPTVVLQAIFPETDISSIDYYQNALYIAGANPSMSSDDSNPAFLIKMQLQDGIPTDNLTLMDMPGYVATGVVANADGIFGVSGDNGILGKYNINTQQLDEDAPLDDLRAVESYDSKIVVLSGTEGIHVYNTSNLNETKSFSTSQDVAEAKRTIDFYDNNVLVSEGFNGLGIYKLSNGSKVTTIEIPEVDSEENIDPNDVVTNAVSVDDKHIFTANGAGGVSVYTINNSVSDLTTIGTLNLEGSANYVKSDDDFIFVADGKGGLKILKAVTKSDSGSNIVCSDYPAYQGGYWLNVNSNKDEAYNGSASLMGVNVNSKASLIFCGALAVNKGVNVNSDGTFLVKGTLAQGTTEAPYNALIVNNNGVLQIEGSLVVYGNMILNNGATLEFLGSGSSITVYGKVTKNGTVTIKGDYTDTFNSLK</sequence>
<dbReference type="InterPro" id="IPR015943">
    <property type="entry name" value="WD40/YVTN_repeat-like_dom_sf"/>
</dbReference>
<accession>A0ABS9IZ40</accession>